<keyword evidence="3" id="KW-0238">DNA-binding</keyword>
<comment type="similarity">
    <text evidence="1">Belongs to the LysR transcriptional regulatory family.</text>
</comment>
<dbReference type="GO" id="GO:0003677">
    <property type="term" value="F:DNA binding"/>
    <property type="evidence" value="ECO:0007669"/>
    <property type="project" value="UniProtKB-KW"/>
</dbReference>
<accession>A0A934SGP6</accession>
<evidence type="ECO:0000256" key="2">
    <source>
        <dbReference type="ARBA" id="ARBA00023015"/>
    </source>
</evidence>
<comment type="caution">
    <text evidence="6">The sequence shown here is derived from an EMBL/GenBank/DDBJ whole genome shotgun (WGS) entry which is preliminary data.</text>
</comment>
<organism evidence="6 7">
    <name type="scientific">Paracoccus caeni</name>
    <dbReference type="NCBI Taxonomy" id="657651"/>
    <lineage>
        <taxon>Bacteria</taxon>
        <taxon>Pseudomonadati</taxon>
        <taxon>Pseudomonadota</taxon>
        <taxon>Alphaproteobacteria</taxon>
        <taxon>Rhodobacterales</taxon>
        <taxon>Paracoccaceae</taxon>
        <taxon>Paracoccus</taxon>
    </lineage>
</organism>
<sequence length="307" mass="33222">MQLYLRSLRPVQLRLIAAIALHGKLGLAADACAMTMPAASRMLADMEENLGAGLFTRMPRGMVLTPIGEVLARHARKLASDVDRMAEDFIAHSSGIGGTVRVGAVTGAALTAVIPATLRLKDKAPLVEVALDVSSSSRLMWGLERGEYDFALCRPGSGAHGPDFDISHARQESALFMVRRAHPLAENPNPSLRDLADFPWTMQDQGAPIRRALELAFHEDGVPLPRNLIKTASVVAIMALMRDSDIIAVVTEEVADLLLQPPYAADIALIRPARPVLIEAYHILQPRHRIISAAASELLAMVMEELA</sequence>
<dbReference type="PANTHER" id="PTHR30419:SF8">
    <property type="entry name" value="NITROGEN ASSIMILATION TRANSCRIPTIONAL ACTIVATOR-RELATED"/>
    <property type="match status" value="1"/>
</dbReference>
<evidence type="ECO:0000256" key="1">
    <source>
        <dbReference type="ARBA" id="ARBA00009437"/>
    </source>
</evidence>
<keyword evidence="4" id="KW-0804">Transcription</keyword>
<dbReference type="AlphaFoldDB" id="A0A934SGP6"/>
<dbReference type="GO" id="GO:0005829">
    <property type="term" value="C:cytosol"/>
    <property type="evidence" value="ECO:0007669"/>
    <property type="project" value="TreeGrafter"/>
</dbReference>
<dbReference type="InterPro" id="IPR036388">
    <property type="entry name" value="WH-like_DNA-bd_sf"/>
</dbReference>
<dbReference type="Proteomes" id="UP000640485">
    <property type="component" value="Unassembled WGS sequence"/>
</dbReference>
<evidence type="ECO:0000256" key="3">
    <source>
        <dbReference type="ARBA" id="ARBA00023125"/>
    </source>
</evidence>
<dbReference type="PROSITE" id="PS50931">
    <property type="entry name" value="HTH_LYSR"/>
    <property type="match status" value="1"/>
</dbReference>
<dbReference type="SUPFAM" id="SSF46785">
    <property type="entry name" value="Winged helix' DNA-binding domain"/>
    <property type="match status" value="1"/>
</dbReference>
<dbReference type="Gene3D" id="1.10.10.10">
    <property type="entry name" value="Winged helix-like DNA-binding domain superfamily/Winged helix DNA-binding domain"/>
    <property type="match status" value="1"/>
</dbReference>
<reference evidence="6" key="1">
    <citation type="submission" date="2021-01" db="EMBL/GenBank/DDBJ databases">
        <title>Paracoccus amoyensis sp. nov., isolated from the surface seawater along the coast of Xiamen Island, China.</title>
        <authorList>
            <person name="Lyu L."/>
        </authorList>
    </citation>
    <scope>NUCLEOTIDE SEQUENCE</scope>
    <source>
        <strain evidence="6">MJ17</strain>
    </source>
</reference>
<evidence type="ECO:0000313" key="6">
    <source>
        <dbReference type="EMBL" id="MBK4216716.1"/>
    </source>
</evidence>
<dbReference type="Pfam" id="PF03466">
    <property type="entry name" value="LysR_substrate"/>
    <property type="match status" value="1"/>
</dbReference>
<dbReference type="InterPro" id="IPR036390">
    <property type="entry name" value="WH_DNA-bd_sf"/>
</dbReference>
<evidence type="ECO:0000313" key="7">
    <source>
        <dbReference type="Proteomes" id="UP000640485"/>
    </source>
</evidence>
<feature type="domain" description="HTH lysR-type" evidence="5">
    <location>
        <begin position="12"/>
        <end position="65"/>
    </location>
</feature>
<proteinExistence type="inferred from homology"/>
<dbReference type="Pfam" id="PF00126">
    <property type="entry name" value="HTH_1"/>
    <property type="match status" value="1"/>
</dbReference>
<keyword evidence="7" id="KW-1185">Reference proteome</keyword>
<evidence type="ECO:0000256" key="4">
    <source>
        <dbReference type="ARBA" id="ARBA00023163"/>
    </source>
</evidence>
<dbReference type="Gene3D" id="3.40.190.290">
    <property type="match status" value="1"/>
</dbReference>
<dbReference type="InterPro" id="IPR000847">
    <property type="entry name" value="LysR_HTH_N"/>
</dbReference>
<dbReference type="InterPro" id="IPR005119">
    <property type="entry name" value="LysR_subst-bd"/>
</dbReference>
<name>A0A934SGP6_9RHOB</name>
<protein>
    <submittedName>
        <fullName evidence="6">LysR family transcriptional regulator</fullName>
    </submittedName>
</protein>
<dbReference type="GO" id="GO:0003700">
    <property type="term" value="F:DNA-binding transcription factor activity"/>
    <property type="evidence" value="ECO:0007669"/>
    <property type="project" value="InterPro"/>
</dbReference>
<dbReference type="EMBL" id="JAEPRQ010000004">
    <property type="protein sequence ID" value="MBK4216716.1"/>
    <property type="molecule type" value="Genomic_DNA"/>
</dbReference>
<evidence type="ECO:0000259" key="5">
    <source>
        <dbReference type="PROSITE" id="PS50931"/>
    </source>
</evidence>
<gene>
    <name evidence="6" type="ORF">JJJ17_12335</name>
</gene>
<keyword evidence="2" id="KW-0805">Transcription regulation</keyword>
<dbReference type="SUPFAM" id="SSF53850">
    <property type="entry name" value="Periplasmic binding protein-like II"/>
    <property type="match status" value="1"/>
</dbReference>
<dbReference type="PANTHER" id="PTHR30419">
    <property type="entry name" value="HTH-TYPE TRANSCRIPTIONAL REGULATOR YBHD"/>
    <property type="match status" value="1"/>
</dbReference>
<dbReference type="InterPro" id="IPR050950">
    <property type="entry name" value="HTH-type_LysR_regulators"/>
</dbReference>